<dbReference type="Gene3D" id="1.10.3680.10">
    <property type="entry name" value="TerB-like"/>
    <property type="match status" value="1"/>
</dbReference>
<keyword evidence="1" id="KW-0175">Coiled coil</keyword>
<dbReference type="RefSeq" id="WP_117969365.1">
    <property type="nucleotide sequence ID" value="NZ_CAUEJY010000030.1"/>
</dbReference>
<accession>A0A413RDN5</accession>
<organism evidence="3 4">
    <name type="scientific">Eubacterium ventriosum</name>
    <dbReference type="NCBI Taxonomy" id="39496"/>
    <lineage>
        <taxon>Bacteria</taxon>
        <taxon>Bacillati</taxon>
        <taxon>Bacillota</taxon>
        <taxon>Clostridia</taxon>
        <taxon>Eubacteriales</taxon>
        <taxon>Eubacteriaceae</taxon>
        <taxon>Eubacterium</taxon>
    </lineage>
</organism>
<feature type="domain" description="Co-chaperone DjlA N-terminal" evidence="2">
    <location>
        <begin position="52"/>
        <end position="114"/>
    </location>
</feature>
<keyword evidence="4" id="KW-1185">Reference proteome</keyword>
<feature type="coiled-coil region" evidence="1">
    <location>
        <begin position="97"/>
        <end position="131"/>
    </location>
</feature>
<dbReference type="AlphaFoldDB" id="A0A413RDN5"/>
<proteinExistence type="predicted"/>
<evidence type="ECO:0000256" key="1">
    <source>
        <dbReference type="SAM" id="Coils"/>
    </source>
</evidence>
<evidence type="ECO:0000259" key="2">
    <source>
        <dbReference type="Pfam" id="PF05099"/>
    </source>
</evidence>
<protein>
    <recommendedName>
        <fullName evidence="2">Co-chaperone DjlA N-terminal domain-containing protein</fullName>
    </recommendedName>
</protein>
<reference evidence="3 4" key="1">
    <citation type="submission" date="2018-08" db="EMBL/GenBank/DDBJ databases">
        <title>A genome reference for cultivated species of the human gut microbiota.</title>
        <authorList>
            <person name="Zou Y."/>
            <person name="Xue W."/>
            <person name="Luo G."/>
        </authorList>
    </citation>
    <scope>NUCLEOTIDE SEQUENCE [LARGE SCALE GENOMIC DNA]</scope>
    <source>
        <strain evidence="3 4">AM44-11BH</strain>
    </source>
</reference>
<dbReference type="InterPro" id="IPR029024">
    <property type="entry name" value="TerB-like"/>
</dbReference>
<dbReference type="EMBL" id="QSFD01000001">
    <property type="protein sequence ID" value="RHA20890.1"/>
    <property type="molecule type" value="Genomic_DNA"/>
</dbReference>
<evidence type="ECO:0000313" key="3">
    <source>
        <dbReference type="EMBL" id="RHA20890.1"/>
    </source>
</evidence>
<dbReference type="Proteomes" id="UP000284779">
    <property type="component" value="Unassembled WGS sequence"/>
</dbReference>
<dbReference type="Pfam" id="PF05099">
    <property type="entry name" value="TerB"/>
    <property type="match status" value="1"/>
</dbReference>
<dbReference type="SUPFAM" id="SSF158682">
    <property type="entry name" value="TerB-like"/>
    <property type="match status" value="1"/>
</dbReference>
<evidence type="ECO:0000313" key="4">
    <source>
        <dbReference type="Proteomes" id="UP000284779"/>
    </source>
</evidence>
<dbReference type="InterPro" id="IPR007791">
    <property type="entry name" value="DjlA_N"/>
</dbReference>
<sequence length="135" mass="16008">MFLNYLKDESKENFLKLSMAAANANRIIEEEEKQMVLAYCKELGVKEIIPSEKIDIDKVLSELKEKTNKEEKKVIVFEILGLMYSDGEYDEVERNFIDNLINEFEITNEELNRIEELLNQYSELYKKIVLEIFNK</sequence>
<name>A0A413RDN5_9FIRM</name>
<comment type="caution">
    <text evidence="3">The sequence shown here is derived from an EMBL/GenBank/DDBJ whole genome shotgun (WGS) entry which is preliminary data.</text>
</comment>
<gene>
    <name evidence="3" type="ORF">DW944_01590</name>
</gene>